<keyword evidence="3" id="KW-1185">Reference proteome</keyword>
<feature type="coiled-coil region" evidence="1">
    <location>
        <begin position="232"/>
        <end position="276"/>
    </location>
</feature>
<sequence>MECHPAHKKPSSQCDMGLGKMAEVRKSLEQIQIFSEHNDVLTQEIQDENDQLKDQLGRIEGRHLAGQASSVERERSRLERDLEEGSRRLAVAHNQILRLTDELESAHLTQRAYDLRRKLFNRSNFEFILMSVLLRARAAAQQEVDELGQEVHKLKKYEIVELRKAKELNDRLDLEMHGGCLESLEEPCPSAPWMLRKALCSRWCGRCRRRWSSWSRLCSSSCSSTQQVHANGATEQAEAVSLQREVERLEAERLEAERLEAALQGQTNLVNELAAEKELTISITVENEKLLVERRRLPQQLNEEAHNKEGRNLTASSSRCRYLTVRLQRVHTLCSED</sequence>
<feature type="coiled-coil region" evidence="1">
    <location>
        <begin position="130"/>
        <end position="157"/>
    </location>
</feature>
<name>A0A4Z2HKA6_9TELE</name>
<proteinExistence type="predicted"/>
<evidence type="ECO:0000256" key="1">
    <source>
        <dbReference type="SAM" id="Coils"/>
    </source>
</evidence>
<dbReference type="AlphaFoldDB" id="A0A4Z2HKA6"/>
<keyword evidence="1" id="KW-0175">Coiled coil</keyword>
<dbReference type="PANTHER" id="PTHR34479">
    <property type="entry name" value="COILED-COIL DOMAIN-CONTAINING PROTEIN 30"/>
    <property type="match status" value="1"/>
</dbReference>
<evidence type="ECO:0000313" key="2">
    <source>
        <dbReference type="EMBL" id="TNN66207.1"/>
    </source>
</evidence>
<dbReference type="EMBL" id="SRLO01000223">
    <property type="protein sequence ID" value="TNN66207.1"/>
    <property type="molecule type" value="Genomic_DNA"/>
</dbReference>
<dbReference type="OrthoDB" id="10007527at2759"/>
<comment type="caution">
    <text evidence="2">The sequence shown here is derived from an EMBL/GenBank/DDBJ whole genome shotgun (WGS) entry which is preliminary data.</text>
</comment>
<organism evidence="2 3">
    <name type="scientific">Liparis tanakae</name>
    <name type="common">Tanaka's snailfish</name>
    <dbReference type="NCBI Taxonomy" id="230148"/>
    <lineage>
        <taxon>Eukaryota</taxon>
        <taxon>Metazoa</taxon>
        <taxon>Chordata</taxon>
        <taxon>Craniata</taxon>
        <taxon>Vertebrata</taxon>
        <taxon>Euteleostomi</taxon>
        <taxon>Actinopterygii</taxon>
        <taxon>Neopterygii</taxon>
        <taxon>Teleostei</taxon>
        <taxon>Neoteleostei</taxon>
        <taxon>Acanthomorphata</taxon>
        <taxon>Eupercaria</taxon>
        <taxon>Perciformes</taxon>
        <taxon>Cottioidei</taxon>
        <taxon>Cottales</taxon>
        <taxon>Liparidae</taxon>
        <taxon>Liparis</taxon>
    </lineage>
</organism>
<feature type="coiled-coil region" evidence="1">
    <location>
        <begin position="38"/>
        <end position="95"/>
    </location>
</feature>
<dbReference type="Proteomes" id="UP000314294">
    <property type="component" value="Unassembled WGS sequence"/>
</dbReference>
<gene>
    <name evidence="2" type="ORF">EYF80_023546</name>
</gene>
<dbReference type="InterPro" id="IPR052825">
    <property type="entry name" value="CCD-Prefoldin_beta-like"/>
</dbReference>
<protein>
    <submittedName>
        <fullName evidence="2">Uncharacterized protein</fullName>
    </submittedName>
</protein>
<dbReference type="PANTHER" id="PTHR34479:SF1">
    <property type="entry name" value="COILED-COIL DOMAIN-CONTAINING PROTEIN 30"/>
    <property type="match status" value="1"/>
</dbReference>
<reference evidence="2 3" key="1">
    <citation type="submission" date="2019-03" db="EMBL/GenBank/DDBJ databases">
        <title>First draft genome of Liparis tanakae, snailfish: a comprehensive survey of snailfish specific genes.</title>
        <authorList>
            <person name="Kim W."/>
            <person name="Song I."/>
            <person name="Jeong J.-H."/>
            <person name="Kim D."/>
            <person name="Kim S."/>
            <person name="Ryu S."/>
            <person name="Song J.Y."/>
            <person name="Lee S.K."/>
        </authorList>
    </citation>
    <scope>NUCLEOTIDE SEQUENCE [LARGE SCALE GENOMIC DNA]</scope>
    <source>
        <tissue evidence="2">Muscle</tissue>
    </source>
</reference>
<accession>A0A4Z2HKA6</accession>
<evidence type="ECO:0000313" key="3">
    <source>
        <dbReference type="Proteomes" id="UP000314294"/>
    </source>
</evidence>